<feature type="transmembrane region" description="Helical" evidence="5">
    <location>
        <begin position="42"/>
        <end position="62"/>
    </location>
</feature>
<comment type="similarity">
    <text evidence="5">Belongs to the 4-toluene sulfonate uptake permease (TSUP) (TC 2.A.102) family.</text>
</comment>
<evidence type="ECO:0000313" key="6">
    <source>
        <dbReference type="EMBL" id="XDI37349.1"/>
    </source>
</evidence>
<keyword evidence="5" id="KW-1003">Cell membrane</keyword>
<dbReference type="Pfam" id="PF01925">
    <property type="entry name" value="TauE"/>
    <property type="match status" value="1"/>
</dbReference>
<protein>
    <recommendedName>
        <fullName evidence="5">Probable membrane transporter protein</fullName>
    </recommendedName>
</protein>
<dbReference type="AlphaFoldDB" id="A0AB39BUM8"/>
<proteinExistence type="inferred from homology"/>
<dbReference type="InterPro" id="IPR002781">
    <property type="entry name" value="TM_pro_TauE-like"/>
</dbReference>
<comment type="subcellular location">
    <subcellularLocation>
        <location evidence="5">Cell membrane</location>
        <topology evidence="5">Multi-pass membrane protein</topology>
    </subcellularLocation>
    <subcellularLocation>
        <location evidence="1">Membrane</location>
        <topology evidence="1">Multi-pass membrane protein</topology>
    </subcellularLocation>
</comment>
<organism evidence="6">
    <name type="scientific">Alkalihalophilus sp. As8PL</name>
    <dbReference type="NCBI Taxonomy" id="3237103"/>
    <lineage>
        <taxon>Bacteria</taxon>
        <taxon>Bacillati</taxon>
        <taxon>Bacillota</taxon>
        <taxon>Bacilli</taxon>
        <taxon>Bacillales</taxon>
        <taxon>Bacillaceae</taxon>
        <taxon>Alkalihalophilus</taxon>
    </lineage>
</organism>
<feature type="transmembrane region" description="Helical" evidence="5">
    <location>
        <begin position="258"/>
        <end position="278"/>
    </location>
</feature>
<sequence length="289" mass="30725">MEYLLFIFLGIAIGVFSGFFGIGGGIILTPLLLMVGLPPTTVIGTSLMLSLGTSISGAISHFRLKNINWYYVIIINCTGIIGTQIAHPLMIRLDQLGLAEAVISIFYIVLLSYFAFSLLYKRKNEKPTNKKKLSPAILAGLIGLGAGFISSALGVSGGFFIVPLLIALLGMKASQAVGTSLASVVFIVSAGLISYSLSSPLNYGIGIALIIGTFFGAPIGARATRLFNEARMKKLLGILYICMIVSVLSNIVSLSMIGLSIISLFALTFFTLVIRNFVLNKKKQGSPST</sequence>
<feature type="transmembrane region" description="Helical" evidence="5">
    <location>
        <begin position="6"/>
        <end position="35"/>
    </location>
</feature>
<keyword evidence="3 5" id="KW-1133">Transmembrane helix</keyword>
<feature type="transmembrane region" description="Helical" evidence="5">
    <location>
        <begin position="176"/>
        <end position="197"/>
    </location>
</feature>
<dbReference type="EMBL" id="CP162551">
    <property type="protein sequence ID" value="XDI37349.1"/>
    <property type="molecule type" value="Genomic_DNA"/>
</dbReference>
<feature type="transmembrane region" description="Helical" evidence="5">
    <location>
        <begin position="136"/>
        <end position="169"/>
    </location>
</feature>
<keyword evidence="4 5" id="KW-0472">Membrane</keyword>
<dbReference type="PANTHER" id="PTHR43483:SF3">
    <property type="entry name" value="MEMBRANE TRANSPORTER PROTEIN HI_0806-RELATED"/>
    <property type="match status" value="1"/>
</dbReference>
<evidence type="ECO:0000256" key="3">
    <source>
        <dbReference type="ARBA" id="ARBA00022989"/>
    </source>
</evidence>
<feature type="transmembrane region" description="Helical" evidence="5">
    <location>
        <begin position="235"/>
        <end position="252"/>
    </location>
</feature>
<accession>A0AB39BUM8</accession>
<gene>
    <name evidence="6" type="ORF">AB3N04_03260</name>
</gene>
<reference evidence="6" key="1">
    <citation type="submission" date="2024-07" db="EMBL/GenBank/DDBJ databases">
        <title>Identification and characteristics of an arsenic-resistant bacterial isolate, which belongs to a novel species.</title>
        <authorList>
            <person name="Juszczyk A."/>
            <person name="Kowalczyk A."/>
            <person name="Was K."/>
            <person name="Kosowicz W."/>
            <person name="Budzyn A."/>
            <person name="Latowski D."/>
        </authorList>
    </citation>
    <scope>NUCLEOTIDE SEQUENCE</scope>
    <source>
        <strain evidence="6">As8PL</strain>
    </source>
</reference>
<evidence type="ECO:0000256" key="5">
    <source>
        <dbReference type="RuleBase" id="RU363041"/>
    </source>
</evidence>
<dbReference type="PANTHER" id="PTHR43483">
    <property type="entry name" value="MEMBRANE TRANSPORTER PROTEIN HI_0806-RELATED"/>
    <property type="match status" value="1"/>
</dbReference>
<feature type="transmembrane region" description="Helical" evidence="5">
    <location>
        <begin position="68"/>
        <end position="86"/>
    </location>
</feature>
<evidence type="ECO:0000256" key="2">
    <source>
        <dbReference type="ARBA" id="ARBA00022692"/>
    </source>
</evidence>
<feature type="transmembrane region" description="Helical" evidence="5">
    <location>
        <begin position="203"/>
        <end position="223"/>
    </location>
</feature>
<dbReference type="GO" id="GO:0005886">
    <property type="term" value="C:plasma membrane"/>
    <property type="evidence" value="ECO:0007669"/>
    <property type="project" value="UniProtKB-SubCell"/>
</dbReference>
<feature type="transmembrane region" description="Helical" evidence="5">
    <location>
        <begin position="98"/>
        <end position="116"/>
    </location>
</feature>
<name>A0AB39BUM8_9BACI</name>
<keyword evidence="2 5" id="KW-0812">Transmembrane</keyword>
<evidence type="ECO:0000256" key="1">
    <source>
        <dbReference type="ARBA" id="ARBA00004141"/>
    </source>
</evidence>
<evidence type="ECO:0000256" key="4">
    <source>
        <dbReference type="ARBA" id="ARBA00023136"/>
    </source>
</evidence>
<dbReference type="RefSeq" id="WP_368504704.1">
    <property type="nucleotide sequence ID" value="NZ_CP162551.1"/>
</dbReference>